<dbReference type="SUPFAM" id="SSF53756">
    <property type="entry name" value="UDP-Glycosyltransferase/glycogen phosphorylase"/>
    <property type="match status" value="1"/>
</dbReference>
<protein>
    <submittedName>
        <fullName evidence="2">Alpha-glucan family phosphorylase</fullName>
    </submittedName>
</protein>
<dbReference type="InterPro" id="IPR011834">
    <property type="entry name" value="Agluc_phsphrylas"/>
</dbReference>
<dbReference type="Pfam" id="PF00343">
    <property type="entry name" value="Phosphorylase"/>
    <property type="match status" value="2"/>
</dbReference>
<name>A0A2M7K8S8_9BACT</name>
<dbReference type="EMBL" id="PFKO01000395">
    <property type="protein sequence ID" value="PIY31024.1"/>
    <property type="molecule type" value="Genomic_DNA"/>
</dbReference>
<dbReference type="InterPro" id="IPR052182">
    <property type="entry name" value="Glycogen/Maltodextrin_Phosph"/>
</dbReference>
<dbReference type="Proteomes" id="UP000230646">
    <property type="component" value="Unassembled WGS sequence"/>
</dbReference>
<dbReference type="InterPro" id="IPR000811">
    <property type="entry name" value="Glyco_trans_35"/>
</dbReference>
<comment type="caution">
    <text evidence="2">The sequence shown here is derived from an EMBL/GenBank/DDBJ whole genome shotgun (WGS) entry which is preliminary data.</text>
</comment>
<evidence type="ECO:0000313" key="4">
    <source>
        <dbReference type="Proteomes" id="UP000230646"/>
    </source>
</evidence>
<dbReference type="EMBL" id="PFIP01000064">
    <property type="protein sequence ID" value="PIX34531.1"/>
    <property type="molecule type" value="Genomic_DNA"/>
</dbReference>
<dbReference type="RefSeq" id="WP_406608608.1">
    <property type="nucleotide sequence ID" value="NZ_PFKO01000395.1"/>
</dbReference>
<evidence type="ECO:0000313" key="3">
    <source>
        <dbReference type="EMBL" id="PIY31024.1"/>
    </source>
</evidence>
<organism evidence="2 5">
    <name type="scientific">Candidatus Infernicultor aquiphilus</name>
    <dbReference type="NCBI Taxonomy" id="1805029"/>
    <lineage>
        <taxon>Bacteria</taxon>
        <taxon>Pseudomonadati</taxon>
        <taxon>Atribacterota</taxon>
        <taxon>Candidatus Phoenicimicrobiia</taxon>
        <taxon>Candidatus Pheonicimicrobiales</taxon>
        <taxon>Candidatus Phoenicimicrobiaceae</taxon>
        <taxon>Candidatus Infernicultor</taxon>
    </lineage>
</organism>
<dbReference type="Proteomes" id="UP000231493">
    <property type="component" value="Unassembled WGS sequence"/>
</dbReference>
<dbReference type="NCBIfam" id="TIGR02094">
    <property type="entry name" value="more_P_ylases"/>
    <property type="match status" value="1"/>
</dbReference>
<proteinExistence type="inferred from homology"/>
<reference evidence="4 5" key="2">
    <citation type="submission" date="2017-09" db="EMBL/GenBank/DDBJ databases">
        <title>Depth-based differentiation of microbial function through sediment-hosted aquifers and enrichment of novel symbionts in the deep terrestrial subsurface.</title>
        <authorList>
            <person name="Probst A.J."/>
            <person name="Ladd B."/>
            <person name="Jarett J.K."/>
            <person name="Geller-Mcgrath D.E."/>
            <person name="Sieber C.M."/>
            <person name="Emerson J.B."/>
            <person name="Anantharaman K."/>
            <person name="Thomas B.C."/>
            <person name="Malmstrom R."/>
            <person name="Stieglmeier M."/>
            <person name="Klingl A."/>
            <person name="Woyke T."/>
            <person name="Ryan C.M."/>
            <person name="Banfield J.F."/>
        </authorList>
    </citation>
    <scope>NUCLEOTIDE SEQUENCE [LARGE SCALE GENOMIC DNA]</scope>
    <source>
        <strain evidence="3">CG_4_10_14_3_um_filter_34_13</strain>
    </source>
</reference>
<dbReference type="PANTHER" id="PTHR42655">
    <property type="entry name" value="GLYCOGEN PHOSPHORYLASE"/>
    <property type="match status" value="1"/>
</dbReference>
<dbReference type="Gene3D" id="3.40.50.2000">
    <property type="entry name" value="Glycogen Phosphorylase B"/>
    <property type="match status" value="2"/>
</dbReference>
<comment type="similarity">
    <text evidence="1">Belongs to the glycogen phosphorylase family.</text>
</comment>
<evidence type="ECO:0000256" key="1">
    <source>
        <dbReference type="ARBA" id="ARBA00006047"/>
    </source>
</evidence>
<accession>A0A2M7K8S8</accession>
<reference evidence="2" key="1">
    <citation type="submission" date="2017-09" db="EMBL/GenBank/DDBJ databases">
        <title>Depth-based differentiation of microbial function through sediment-hosted aquifers and enrichment of novel symbionts in the deep terrestrial subsurface.</title>
        <authorList>
            <person name="Probst A.J."/>
            <person name="Ladd B."/>
            <person name="Jarett J.K."/>
            <person name="Geller-Mcgrath D.E."/>
            <person name="Sieber C.M.K."/>
            <person name="Emerson J.B."/>
            <person name="Anantharaman K."/>
            <person name="Thomas B.C."/>
            <person name="Malmstrom R."/>
            <person name="Stieglmeier M."/>
            <person name="Klingl A."/>
            <person name="Woyke T."/>
            <person name="Ryan C.M."/>
            <person name="Banfield J.F."/>
        </authorList>
    </citation>
    <scope>NUCLEOTIDE SEQUENCE</scope>
    <source>
        <strain evidence="2">CG_4_8_14_3_um_filter_34_18</strain>
    </source>
</reference>
<evidence type="ECO:0000313" key="5">
    <source>
        <dbReference type="Proteomes" id="UP000231493"/>
    </source>
</evidence>
<evidence type="ECO:0000313" key="2">
    <source>
        <dbReference type="EMBL" id="PIX34531.1"/>
    </source>
</evidence>
<sequence>MEAKEGDVFQPLEIMKKDRKIAYFSMEICVDARIPTYSGGLGILAGDMLRSSADLAVPLLGVTLLYKKGYLHQKIGKEGIQQELPEEWNPQDHMQLLPNKVVIEIEGRKVGVQAWLFYIKGLDSYYIPVFFLDTDLPENNVYDRSLSDFLYGGDKRYRLAQEIVLGIGGVRMLKELGFNHISKYHMNEGHASLLTLELLNHYNHREEKWSNRTIEEVKKLCIFTTHTPVPAGMDQFSYELVEKVLGSPIPDTILKELGGEERLNMTALALNLSHYINGVAKKHGDVSQEMFPGYHIDSITNGVHSATWVCPHFYKLYDRYIPGWKNDSFSLRYALSIPDEEVWQTHQEAKKILMDSIFQETGLQLDPEVLTIGFARRATAYKRADLIFYDINRLLDISRKYGKIQLVFSGKAHPEDGSGKELIRKIVQVSQQLRGQIEVVYLENYNINLAKRMVSGVDLWLNTPKKPQEASGTSGMKAAHNGIPSLSILDGWWIEGCIEGFTGWSIGSAPDIESSDQEEAASLYDKLQNIVIPIYYQNRGKWIFIMRHCIAINASFFNTHRMVLQYVLNAYL</sequence>
<gene>
    <name evidence="3" type="ORF">COZ07_10735</name>
    <name evidence="2" type="ORF">COZ58_03640</name>
</gene>
<dbReference type="GO" id="GO:0005975">
    <property type="term" value="P:carbohydrate metabolic process"/>
    <property type="evidence" value="ECO:0007669"/>
    <property type="project" value="InterPro"/>
</dbReference>
<dbReference type="PANTHER" id="PTHR42655:SF1">
    <property type="entry name" value="GLYCOGEN PHOSPHORYLASE"/>
    <property type="match status" value="1"/>
</dbReference>
<accession>A0A2M7PKV0</accession>
<dbReference type="AlphaFoldDB" id="A0A2M7K8S8"/>
<dbReference type="GO" id="GO:0030170">
    <property type="term" value="F:pyridoxal phosphate binding"/>
    <property type="evidence" value="ECO:0007669"/>
    <property type="project" value="InterPro"/>
</dbReference>
<dbReference type="GO" id="GO:0008184">
    <property type="term" value="F:glycogen phosphorylase activity"/>
    <property type="evidence" value="ECO:0007669"/>
    <property type="project" value="InterPro"/>
</dbReference>